<organism evidence="1">
    <name type="scientific">marine sediment metagenome</name>
    <dbReference type="NCBI Taxonomy" id="412755"/>
    <lineage>
        <taxon>unclassified sequences</taxon>
        <taxon>metagenomes</taxon>
        <taxon>ecological metagenomes</taxon>
    </lineage>
</organism>
<reference evidence="1" key="1">
    <citation type="journal article" date="2015" name="Nature">
        <title>Complex archaea that bridge the gap between prokaryotes and eukaryotes.</title>
        <authorList>
            <person name="Spang A."/>
            <person name="Saw J.H."/>
            <person name="Jorgensen S.L."/>
            <person name="Zaremba-Niedzwiedzka K."/>
            <person name="Martijn J."/>
            <person name="Lind A.E."/>
            <person name="van Eijk R."/>
            <person name="Schleper C."/>
            <person name="Guy L."/>
            <person name="Ettema T.J."/>
        </authorList>
    </citation>
    <scope>NUCLEOTIDE SEQUENCE</scope>
</reference>
<protein>
    <submittedName>
        <fullName evidence="1">Uncharacterized protein</fullName>
    </submittedName>
</protein>
<dbReference type="EMBL" id="LAZR01040540">
    <property type="protein sequence ID" value="KKL14236.1"/>
    <property type="molecule type" value="Genomic_DNA"/>
</dbReference>
<proteinExistence type="predicted"/>
<name>A0A0F9D8Z3_9ZZZZ</name>
<comment type="caution">
    <text evidence="1">The sequence shown here is derived from an EMBL/GenBank/DDBJ whole genome shotgun (WGS) entry which is preliminary data.</text>
</comment>
<gene>
    <name evidence="1" type="ORF">LCGC14_2517740</name>
</gene>
<sequence length="110" mass="12156">MEIELKTREQQAKFIGTCAGFIPFVESDCAGLSPGRDHFTQTVDGLMVLKKALPHHAGTLHRALKFYTILSISARGPRGSMCPRGSEMFEDLEVLDDLYMALLDIADELA</sequence>
<accession>A0A0F9D8Z3</accession>
<evidence type="ECO:0000313" key="1">
    <source>
        <dbReference type="EMBL" id="KKL14236.1"/>
    </source>
</evidence>
<dbReference type="AlphaFoldDB" id="A0A0F9D8Z3"/>